<sequence>MNKLKWDFSKLKIGQMVNVQAYKHDGYLYRQWFDAKVVFHNKRHIVLSLKHTRVAEHEKDVNGWKYTDNALWFLPKDSYYNGIVLLRDNGAYHYINMASKPIFEDNTIKFIDYDLDVKCYPDKDLQIVDREEFSFHSKKLEYPLQLKNILYEELKNIITMYNDYRYFFSDDVIIYYLEILLKDKLISEKLIEKFLQANQRKNNEEIAMFSRLSKRYSKR</sequence>
<dbReference type="Gene3D" id="2.40.380.10">
    <property type="entry name" value="FomD-like"/>
    <property type="match status" value="1"/>
</dbReference>
<evidence type="ECO:0000259" key="2">
    <source>
        <dbReference type="Pfam" id="PF04167"/>
    </source>
</evidence>
<dbReference type="AlphaFoldDB" id="A0A5B7XYH1"/>
<dbReference type="OrthoDB" id="1645325at2"/>
<keyword evidence="1" id="KW-0378">Hydrolase</keyword>
<dbReference type="EMBL" id="CP040825">
    <property type="protein sequence ID" value="QCZ36943.1"/>
    <property type="molecule type" value="Genomic_DNA"/>
</dbReference>
<evidence type="ECO:0000313" key="3">
    <source>
        <dbReference type="EMBL" id="QCZ36943.1"/>
    </source>
</evidence>
<dbReference type="InterPro" id="IPR035930">
    <property type="entry name" value="FomD-like_sf"/>
</dbReference>
<reference evidence="3 4" key="1">
    <citation type="submission" date="2019-06" db="EMBL/GenBank/DDBJ databases">
        <title>Mycoplasma sp. 2F1A isolated from ostrich.</title>
        <authorList>
            <person name="Spergser J."/>
        </authorList>
    </citation>
    <scope>NUCLEOTIDE SEQUENCE [LARGE SCALE GENOMIC DNA]</scope>
    <source>
        <strain evidence="3 4">2F1A</strain>
    </source>
</reference>
<dbReference type="SUPFAM" id="SSF159234">
    <property type="entry name" value="FomD-like"/>
    <property type="match status" value="1"/>
</dbReference>
<feature type="domain" description="DUF402" evidence="2">
    <location>
        <begin position="25"/>
        <end position="165"/>
    </location>
</feature>
<dbReference type="Pfam" id="PF04167">
    <property type="entry name" value="DUF402"/>
    <property type="match status" value="1"/>
</dbReference>
<accession>A0A5B7XYH1</accession>
<name>A0A5B7XYH1_9MOLU</name>
<proteinExistence type="predicted"/>
<evidence type="ECO:0000256" key="1">
    <source>
        <dbReference type="ARBA" id="ARBA00022801"/>
    </source>
</evidence>
<protein>
    <submittedName>
        <fullName evidence="3">DUF402 domain-containing protein</fullName>
    </submittedName>
</protein>
<dbReference type="KEGG" id="mnh:FG904_02935"/>
<dbReference type="InterPro" id="IPR050212">
    <property type="entry name" value="Ntdp-like"/>
</dbReference>
<dbReference type="RefSeq" id="WP_139592423.1">
    <property type="nucleotide sequence ID" value="NZ_CP040825.1"/>
</dbReference>
<evidence type="ECO:0000313" key="4">
    <source>
        <dbReference type="Proteomes" id="UP000305457"/>
    </source>
</evidence>
<gene>
    <name evidence="3" type="ORF">FG904_02935</name>
</gene>
<dbReference type="PANTHER" id="PTHR39159">
    <property type="match status" value="1"/>
</dbReference>
<dbReference type="InterPro" id="IPR007295">
    <property type="entry name" value="DUF402"/>
</dbReference>
<dbReference type="GO" id="GO:0016787">
    <property type="term" value="F:hydrolase activity"/>
    <property type="evidence" value="ECO:0007669"/>
    <property type="project" value="UniProtKB-KW"/>
</dbReference>
<dbReference type="PANTHER" id="PTHR39159:SF1">
    <property type="entry name" value="UPF0374 PROTEIN YGAC"/>
    <property type="match status" value="1"/>
</dbReference>
<organism evidence="3 4">
    <name type="scientific">Mycoplasma nasistruthionis</name>
    <dbReference type="NCBI Taxonomy" id="353852"/>
    <lineage>
        <taxon>Bacteria</taxon>
        <taxon>Bacillati</taxon>
        <taxon>Mycoplasmatota</taxon>
        <taxon>Mollicutes</taxon>
        <taxon>Mycoplasmataceae</taxon>
        <taxon>Mycoplasma</taxon>
    </lineage>
</organism>
<dbReference type="Proteomes" id="UP000305457">
    <property type="component" value="Chromosome"/>
</dbReference>